<dbReference type="GeneID" id="4839745"/>
<dbReference type="AlphaFoldDB" id="A3LWR3"/>
<protein>
    <submittedName>
        <fullName evidence="2">Uncharacterized protein</fullName>
    </submittedName>
</protein>
<dbReference type="InParanoid" id="A3LWR3"/>
<name>A3LWR3_PICST</name>
<feature type="region of interest" description="Disordered" evidence="1">
    <location>
        <begin position="139"/>
        <end position="294"/>
    </location>
</feature>
<dbReference type="OMA" id="NCTRRIH"/>
<proteinExistence type="predicted"/>
<dbReference type="KEGG" id="pic:PICST_32562"/>
<accession>A3LWR3</accession>
<organism evidence="2 3">
    <name type="scientific">Scheffersomyces stipitis (strain ATCC 58785 / CBS 6054 / NBRC 10063 / NRRL Y-11545)</name>
    <name type="common">Yeast</name>
    <name type="synonym">Pichia stipitis</name>
    <dbReference type="NCBI Taxonomy" id="322104"/>
    <lineage>
        <taxon>Eukaryota</taxon>
        <taxon>Fungi</taxon>
        <taxon>Dikarya</taxon>
        <taxon>Ascomycota</taxon>
        <taxon>Saccharomycotina</taxon>
        <taxon>Pichiomycetes</taxon>
        <taxon>Debaryomycetaceae</taxon>
        <taxon>Scheffersomyces</taxon>
    </lineage>
</organism>
<dbReference type="HOGENOM" id="CLU_083386_0_0_1"/>
<dbReference type="RefSeq" id="XP_001385351.2">
    <property type="nucleotide sequence ID" value="XM_001385314.1"/>
</dbReference>
<evidence type="ECO:0000313" key="3">
    <source>
        <dbReference type="Proteomes" id="UP000002258"/>
    </source>
</evidence>
<feature type="compositionally biased region" description="Polar residues" evidence="1">
    <location>
        <begin position="198"/>
        <end position="231"/>
    </location>
</feature>
<feature type="compositionally biased region" description="Polar residues" evidence="1">
    <location>
        <begin position="246"/>
        <end position="264"/>
    </location>
</feature>
<dbReference type="EMBL" id="CP000500">
    <property type="protein sequence ID" value="ABN67322.2"/>
    <property type="molecule type" value="Genomic_DNA"/>
</dbReference>
<sequence length="294" mass="33408">MSNLPDNSGVGSLALDRERVTCLLLINTQLMKKAINIYHNILCNQQTLQQMPQQTRQSAIDSYQNCTRRLHCNLTVLNYIHEKYHADPSQVSQQQNKASFPIILSAPQDTPELIQLYTKLQELYPEALQYLKMKLQQMRKSQFQNQPNQNQQPQQSRPSSFSQQQLPQRGQQMPQRQLSQQQINNLQQQQQQQQQQNPMMASNSPMLGNVNTINPQSTSGQPDFLQQQQHYNNGFNGQNQKFGGNIPQQQGQPSAISPQQILQQMNNGPLGGSGNMNSNLAAGNGNNNNMMDFF</sequence>
<feature type="compositionally biased region" description="Low complexity" evidence="1">
    <location>
        <begin position="232"/>
        <end position="245"/>
    </location>
</feature>
<dbReference type="OrthoDB" id="2530523at2759"/>
<gene>
    <name evidence="2" type="ORF">PICST_32562</name>
</gene>
<evidence type="ECO:0000256" key="1">
    <source>
        <dbReference type="SAM" id="MobiDB-lite"/>
    </source>
</evidence>
<keyword evidence="3" id="KW-1185">Reference proteome</keyword>
<feature type="compositionally biased region" description="Low complexity" evidence="1">
    <location>
        <begin position="141"/>
        <end position="197"/>
    </location>
</feature>
<reference evidence="2 3" key="1">
    <citation type="journal article" date="2007" name="Nat. Biotechnol.">
        <title>Genome sequence of the lignocellulose-bioconverting and xylose-fermenting yeast Pichia stipitis.</title>
        <authorList>
            <person name="Jeffries T.W."/>
            <person name="Grigoriev I.V."/>
            <person name="Grimwood J."/>
            <person name="Laplaza J.M."/>
            <person name="Aerts A."/>
            <person name="Salamov A."/>
            <person name="Schmutz J."/>
            <person name="Lindquist E."/>
            <person name="Dehal P."/>
            <person name="Shapiro H."/>
            <person name="Jin Y.S."/>
            <person name="Passoth V."/>
            <person name="Richardson P.M."/>
        </authorList>
    </citation>
    <scope>NUCLEOTIDE SEQUENCE [LARGE SCALE GENOMIC DNA]</scope>
    <source>
        <strain evidence="3">ATCC 58785 / CBS 6054 / NBRC 10063 / NRRL Y-11545</strain>
    </source>
</reference>
<evidence type="ECO:0000313" key="2">
    <source>
        <dbReference type="EMBL" id="ABN67322.2"/>
    </source>
</evidence>
<dbReference type="Proteomes" id="UP000002258">
    <property type="component" value="Chromosome 6"/>
</dbReference>
<feature type="compositionally biased region" description="Low complexity" evidence="1">
    <location>
        <begin position="275"/>
        <end position="294"/>
    </location>
</feature>
<dbReference type="eggNOG" id="ENOG502S7XT">
    <property type="taxonomic scope" value="Eukaryota"/>
</dbReference>